<dbReference type="EMBL" id="BARS01034328">
    <property type="protein sequence ID" value="GAG20991.1"/>
    <property type="molecule type" value="Genomic_DNA"/>
</dbReference>
<feature type="non-terminal residue" evidence="1">
    <location>
        <position position="1"/>
    </location>
</feature>
<dbReference type="AlphaFoldDB" id="X0X7R2"/>
<gene>
    <name evidence="1" type="ORF">S01H1_53041</name>
</gene>
<name>X0X7R2_9ZZZZ</name>
<sequence>ACGHNRALGAHVRRAAESQELEARIGESG</sequence>
<reference evidence="1" key="1">
    <citation type="journal article" date="2014" name="Front. Microbiol.">
        <title>High frequency of phylogenetically diverse reductive dehalogenase-homologous genes in deep subseafloor sedimentary metagenomes.</title>
        <authorList>
            <person name="Kawai M."/>
            <person name="Futagami T."/>
            <person name="Toyoda A."/>
            <person name="Takaki Y."/>
            <person name="Nishi S."/>
            <person name="Hori S."/>
            <person name="Arai W."/>
            <person name="Tsubouchi T."/>
            <person name="Morono Y."/>
            <person name="Uchiyama I."/>
            <person name="Ito T."/>
            <person name="Fujiyama A."/>
            <person name="Inagaki F."/>
            <person name="Takami H."/>
        </authorList>
    </citation>
    <scope>NUCLEOTIDE SEQUENCE</scope>
    <source>
        <strain evidence="1">Expedition CK06-06</strain>
    </source>
</reference>
<accession>X0X7R2</accession>
<evidence type="ECO:0000313" key="1">
    <source>
        <dbReference type="EMBL" id="GAG20991.1"/>
    </source>
</evidence>
<proteinExistence type="predicted"/>
<organism evidence="1">
    <name type="scientific">marine sediment metagenome</name>
    <dbReference type="NCBI Taxonomy" id="412755"/>
    <lineage>
        <taxon>unclassified sequences</taxon>
        <taxon>metagenomes</taxon>
        <taxon>ecological metagenomes</taxon>
    </lineage>
</organism>
<protein>
    <submittedName>
        <fullName evidence="1">Uncharacterized protein</fullName>
    </submittedName>
</protein>
<comment type="caution">
    <text evidence="1">The sequence shown here is derived from an EMBL/GenBank/DDBJ whole genome shotgun (WGS) entry which is preliminary data.</text>
</comment>